<name>A0ABP8NNS0_9BACT</name>
<comment type="caution">
    <text evidence="10">The sequence shown here is derived from an EMBL/GenBank/DDBJ whole genome shotgun (WGS) entry which is preliminary data.</text>
</comment>
<comment type="catalytic activity">
    <reaction evidence="1">
        <text>ATP + protein L-histidine = ADP + protein N-phospho-L-histidine.</text>
        <dbReference type="EC" id="2.7.13.3"/>
    </reaction>
</comment>
<keyword evidence="7" id="KW-0472">Membrane</keyword>
<dbReference type="Gene3D" id="3.30.565.10">
    <property type="entry name" value="Histidine kinase-like ATPase, C-terminal domain"/>
    <property type="match status" value="1"/>
</dbReference>
<evidence type="ECO:0000256" key="4">
    <source>
        <dbReference type="ARBA" id="ARBA00022679"/>
    </source>
</evidence>
<feature type="domain" description="Histidine kinase" evidence="8">
    <location>
        <begin position="225"/>
        <end position="447"/>
    </location>
</feature>
<evidence type="ECO:0000259" key="8">
    <source>
        <dbReference type="PROSITE" id="PS50109"/>
    </source>
</evidence>
<dbReference type="InterPro" id="IPR005467">
    <property type="entry name" value="His_kinase_dom"/>
</dbReference>
<dbReference type="CDD" id="cd16922">
    <property type="entry name" value="HATPase_EvgS-ArcB-TorS-like"/>
    <property type="match status" value="1"/>
</dbReference>
<dbReference type="InterPro" id="IPR036890">
    <property type="entry name" value="HATPase_C_sf"/>
</dbReference>
<feature type="transmembrane region" description="Helical" evidence="7">
    <location>
        <begin position="169"/>
        <end position="188"/>
    </location>
</feature>
<feature type="transmembrane region" description="Helical" evidence="7">
    <location>
        <begin position="84"/>
        <end position="104"/>
    </location>
</feature>
<dbReference type="SMART" id="SM00388">
    <property type="entry name" value="HisKA"/>
    <property type="match status" value="1"/>
</dbReference>
<proteinExistence type="predicted"/>
<evidence type="ECO:0000256" key="6">
    <source>
        <dbReference type="PROSITE-ProRule" id="PRU00169"/>
    </source>
</evidence>
<evidence type="ECO:0000256" key="1">
    <source>
        <dbReference type="ARBA" id="ARBA00000085"/>
    </source>
</evidence>
<dbReference type="InterPro" id="IPR003594">
    <property type="entry name" value="HATPase_dom"/>
</dbReference>
<organism evidence="10 11">
    <name type="scientific">Nemorincola caseinilytica</name>
    <dbReference type="NCBI Taxonomy" id="2054315"/>
    <lineage>
        <taxon>Bacteria</taxon>
        <taxon>Pseudomonadati</taxon>
        <taxon>Bacteroidota</taxon>
        <taxon>Chitinophagia</taxon>
        <taxon>Chitinophagales</taxon>
        <taxon>Chitinophagaceae</taxon>
        <taxon>Nemorincola</taxon>
    </lineage>
</organism>
<evidence type="ECO:0000256" key="5">
    <source>
        <dbReference type="ARBA" id="ARBA00022777"/>
    </source>
</evidence>
<dbReference type="Proteomes" id="UP001500067">
    <property type="component" value="Unassembled WGS sequence"/>
</dbReference>
<accession>A0ABP8NNS0</accession>
<dbReference type="PANTHER" id="PTHR43047:SF64">
    <property type="entry name" value="HISTIDINE KINASE CONTAINING CHEY-HOMOLOGOUS RECEIVER DOMAIN AND PAS DOMAIN-RELATED"/>
    <property type="match status" value="1"/>
</dbReference>
<keyword evidence="5" id="KW-0418">Kinase</keyword>
<reference evidence="11" key="1">
    <citation type="journal article" date="2019" name="Int. J. Syst. Evol. Microbiol.">
        <title>The Global Catalogue of Microorganisms (GCM) 10K type strain sequencing project: providing services to taxonomists for standard genome sequencing and annotation.</title>
        <authorList>
            <consortium name="The Broad Institute Genomics Platform"/>
            <consortium name="The Broad Institute Genome Sequencing Center for Infectious Disease"/>
            <person name="Wu L."/>
            <person name="Ma J."/>
        </authorList>
    </citation>
    <scope>NUCLEOTIDE SEQUENCE [LARGE SCALE GENOMIC DNA]</scope>
    <source>
        <strain evidence="11">JCM 32105</strain>
    </source>
</reference>
<keyword evidence="7" id="KW-1133">Transmembrane helix</keyword>
<dbReference type="InterPro" id="IPR011006">
    <property type="entry name" value="CheY-like_superfamily"/>
</dbReference>
<dbReference type="EC" id="2.7.13.3" evidence="2"/>
<gene>
    <name evidence="10" type="ORF">GCM10023093_31460</name>
</gene>
<dbReference type="InterPro" id="IPR036097">
    <property type="entry name" value="HisK_dim/P_sf"/>
</dbReference>
<feature type="domain" description="Response regulatory" evidence="9">
    <location>
        <begin position="470"/>
        <end position="586"/>
    </location>
</feature>
<dbReference type="PROSITE" id="PS50110">
    <property type="entry name" value="RESPONSE_REGULATORY"/>
    <property type="match status" value="1"/>
</dbReference>
<evidence type="ECO:0000259" key="9">
    <source>
        <dbReference type="PROSITE" id="PS50110"/>
    </source>
</evidence>
<dbReference type="PANTHER" id="PTHR43047">
    <property type="entry name" value="TWO-COMPONENT HISTIDINE PROTEIN KINASE"/>
    <property type="match status" value="1"/>
</dbReference>
<feature type="transmembrane region" description="Helical" evidence="7">
    <location>
        <begin position="132"/>
        <end position="149"/>
    </location>
</feature>
<dbReference type="CDD" id="cd00082">
    <property type="entry name" value="HisKA"/>
    <property type="match status" value="1"/>
</dbReference>
<dbReference type="SUPFAM" id="SSF55874">
    <property type="entry name" value="ATPase domain of HSP90 chaperone/DNA topoisomerase II/histidine kinase"/>
    <property type="match status" value="1"/>
</dbReference>
<keyword evidence="3 6" id="KW-0597">Phosphoprotein</keyword>
<dbReference type="SUPFAM" id="SSF52172">
    <property type="entry name" value="CheY-like"/>
    <property type="match status" value="1"/>
</dbReference>
<protein>
    <recommendedName>
        <fullName evidence="2">histidine kinase</fullName>
        <ecNumber evidence="2">2.7.13.3</ecNumber>
    </recommendedName>
</protein>
<dbReference type="SUPFAM" id="SSF47384">
    <property type="entry name" value="Homodimeric domain of signal transducing histidine kinase"/>
    <property type="match status" value="1"/>
</dbReference>
<evidence type="ECO:0000313" key="10">
    <source>
        <dbReference type="EMBL" id="GAA4470350.1"/>
    </source>
</evidence>
<sequence length="592" mass="65511">MNNPLPFFNWSLKKAEHAEPDSFIRVRIPILYTILMFSVAKAAIVVGMGIGFGQTMQVSRAVVALCLYVGLVKWLLYRPAHLKVITHVMILLGVAIVWTNIFVFAHKINLVTIQFVFMVLMSSFFALGSTWGVIYTITSTLPVVILMLFRGSTDIYSANTAQELASPGFEIIVILNFVSIAVSHYLFFRAFHLNLGEKEELNKDLTASIAVANQLATSRTNFLSTMSHELRTPLNSVVGITELLIEDKPEERQKENLRILQLSAHDLLSLINNILDVNKLNSDKLVLDSAPFVLSELIKDIADVMRIRASSRKLDLVMDVDQRITGMTVVSDPTRLAQVMYNLVGNAIKFTDRGSVTIKLELAGRTASGMDVMFSVIDTGVGIPADKHEAIFDLFSQAGSHILRQYGGTGLGLAIVKQTLLLFNSKINLESIPGKGSRFFFTLPLTIAAAGLEPELPHLSQGTGDMGHVKVLIAEDNNINRMIIKKQLQKLGIEPVIVENGKQAYEAFIASDFDAIFVDLHMPVMGGYEAVSKIRSDKDPVKARTYTVAFTASVTEQQRIVDAGFDDHLYKPVSLNDLRNKLEKVAAMRLVN</sequence>
<evidence type="ECO:0000256" key="3">
    <source>
        <dbReference type="ARBA" id="ARBA00022553"/>
    </source>
</evidence>
<dbReference type="EMBL" id="BAABFA010000024">
    <property type="protein sequence ID" value="GAA4470350.1"/>
    <property type="molecule type" value="Genomic_DNA"/>
</dbReference>
<feature type="modified residue" description="4-aspartylphosphate" evidence="6">
    <location>
        <position position="519"/>
    </location>
</feature>
<feature type="transmembrane region" description="Helical" evidence="7">
    <location>
        <begin position="30"/>
        <end position="52"/>
    </location>
</feature>
<dbReference type="InterPro" id="IPR001789">
    <property type="entry name" value="Sig_transdc_resp-reg_receiver"/>
</dbReference>
<dbReference type="RefSeq" id="WP_345085463.1">
    <property type="nucleotide sequence ID" value="NZ_BAABFA010000024.1"/>
</dbReference>
<dbReference type="PROSITE" id="PS50109">
    <property type="entry name" value="HIS_KIN"/>
    <property type="match status" value="1"/>
</dbReference>
<dbReference type="Pfam" id="PF02518">
    <property type="entry name" value="HATPase_c"/>
    <property type="match status" value="1"/>
</dbReference>
<dbReference type="CDD" id="cd17546">
    <property type="entry name" value="REC_hyHK_CKI1_RcsC-like"/>
    <property type="match status" value="1"/>
</dbReference>
<evidence type="ECO:0000256" key="7">
    <source>
        <dbReference type="SAM" id="Phobius"/>
    </source>
</evidence>
<keyword evidence="4" id="KW-0808">Transferase</keyword>
<keyword evidence="11" id="KW-1185">Reference proteome</keyword>
<dbReference type="Pfam" id="PF00072">
    <property type="entry name" value="Response_reg"/>
    <property type="match status" value="1"/>
</dbReference>
<dbReference type="SMART" id="SM00448">
    <property type="entry name" value="REC"/>
    <property type="match status" value="1"/>
</dbReference>
<dbReference type="SMART" id="SM00387">
    <property type="entry name" value="HATPase_c"/>
    <property type="match status" value="1"/>
</dbReference>
<evidence type="ECO:0000256" key="2">
    <source>
        <dbReference type="ARBA" id="ARBA00012438"/>
    </source>
</evidence>
<dbReference type="InterPro" id="IPR003661">
    <property type="entry name" value="HisK_dim/P_dom"/>
</dbReference>
<dbReference type="Gene3D" id="1.10.287.130">
    <property type="match status" value="1"/>
</dbReference>
<evidence type="ECO:0000313" key="11">
    <source>
        <dbReference type="Proteomes" id="UP001500067"/>
    </source>
</evidence>
<dbReference type="Gene3D" id="3.40.50.2300">
    <property type="match status" value="1"/>
</dbReference>
<dbReference type="PRINTS" id="PR00344">
    <property type="entry name" value="BCTRLSENSOR"/>
</dbReference>
<feature type="transmembrane region" description="Helical" evidence="7">
    <location>
        <begin position="58"/>
        <end position="77"/>
    </location>
</feature>
<dbReference type="Pfam" id="PF00512">
    <property type="entry name" value="HisKA"/>
    <property type="match status" value="1"/>
</dbReference>
<keyword evidence="7" id="KW-0812">Transmembrane</keyword>
<dbReference type="InterPro" id="IPR004358">
    <property type="entry name" value="Sig_transdc_His_kin-like_C"/>
</dbReference>